<protein>
    <submittedName>
        <fullName evidence="1">Uncharacterized protein</fullName>
    </submittedName>
</protein>
<reference evidence="1 2" key="1">
    <citation type="submission" date="2019-08" db="EMBL/GenBank/DDBJ databases">
        <title>Genomes of Antarctic Bizionia species.</title>
        <authorList>
            <person name="Bowman J.P."/>
        </authorList>
    </citation>
    <scope>NUCLEOTIDE SEQUENCE [LARGE SCALE GENOMIC DNA]</scope>
    <source>
        <strain evidence="1 2">ADA-4</strain>
    </source>
</reference>
<proteinExistence type="predicted"/>
<name>A0A5D0RD40_9FLAO</name>
<organism evidence="1 2">
    <name type="scientific">Bizionia myxarmorum</name>
    <dbReference type="NCBI Taxonomy" id="291186"/>
    <lineage>
        <taxon>Bacteria</taxon>
        <taxon>Pseudomonadati</taxon>
        <taxon>Bacteroidota</taxon>
        <taxon>Flavobacteriia</taxon>
        <taxon>Flavobacteriales</taxon>
        <taxon>Flavobacteriaceae</taxon>
        <taxon>Bizionia</taxon>
    </lineage>
</organism>
<dbReference type="Proteomes" id="UP000323720">
    <property type="component" value="Unassembled WGS sequence"/>
</dbReference>
<keyword evidence="2" id="KW-1185">Reference proteome</keyword>
<gene>
    <name evidence="1" type="ORF">ES674_02805</name>
</gene>
<comment type="caution">
    <text evidence="1">The sequence shown here is derived from an EMBL/GenBank/DDBJ whole genome shotgun (WGS) entry which is preliminary data.</text>
</comment>
<evidence type="ECO:0000313" key="1">
    <source>
        <dbReference type="EMBL" id="TYB78725.1"/>
    </source>
</evidence>
<accession>A0A5D0RD40</accession>
<sequence>MKTVKELLTEISTVTRNIETNYPEVYEHLDEIPSTIPSEKNPEISTKELEDYLESLIAIITKYKEEHQ</sequence>
<dbReference type="AlphaFoldDB" id="A0A5D0RD40"/>
<dbReference type="RefSeq" id="WP_148402462.1">
    <property type="nucleotide sequence ID" value="NZ_VSKK01000001.1"/>
</dbReference>
<dbReference type="OrthoDB" id="680581at2"/>
<evidence type="ECO:0000313" key="2">
    <source>
        <dbReference type="Proteomes" id="UP000323720"/>
    </source>
</evidence>
<dbReference type="EMBL" id="VSKK01000001">
    <property type="protein sequence ID" value="TYB78725.1"/>
    <property type="molecule type" value="Genomic_DNA"/>
</dbReference>